<evidence type="ECO:0000256" key="7">
    <source>
        <dbReference type="ARBA" id="ARBA00023242"/>
    </source>
</evidence>
<keyword evidence="3" id="KW-0597">Phosphoprotein</keyword>
<name>A0AAV8WKW5_9CUCU</name>
<sequence>IRSQLCINTAIVYMHRFYVFHSFTHFPWHQMAAAALFLAAKVEEQPRKLEYVIRVANICRNPRDTNIDLNSERYISQSQDLVFNENVLLQTLGFDVAIDHPHSHVVRCCHLVRASKDLAQTSYFMASNSLHLTTMCIQYKPTVVACFCILVACKWSNWEIPLSNEKKEWYSYVDPTVTAELLQQLTEEFLVIFEACPSRLKEKIMAITDNVSHTPSIHTNSPFDTDPKKSDKRGWKGSTFT</sequence>
<evidence type="ECO:0000256" key="6">
    <source>
        <dbReference type="ARBA" id="ARBA00023163"/>
    </source>
</evidence>
<dbReference type="EMBL" id="JANEYF010005748">
    <property type="protein sequence ID" value="KAJ8927013.1"/>
    <property type="molecule type" value="Genomic_DNA"/>
</dbReference>
<evidence type="ECO:0000256" key="9">
    <source>
        <dbReference type="SAM" id="MobiDB-lite"/>
    </source>
</evidence>
<dbReference type="PANTHER" id="PTHR10026">
    <property type="entry name" value="CYCLIN"/>
    <property type="match status" value="1"/>
</dbReference>
<comment type="similarity">
    <text evidence="2">Belongs to the cyclin family. Cyclin C subfamily.</text>
</comment>
<keyword evidence="12" id="KW-1185">Reference proteome</keyword>
<comment type="subcellular location">
    <subcellularLocation>
        <location evidence="1">Nucleus</location>
    </subcellularLocation>
</comment>
<dbReference type="SUPFAM" id="SSF47954">
    <property type="entry name" value="Cyclin-like"/>
    <property type="match status" value="2"/>
</dbReference>
<proteinExistence type="inferred from homology"/>
<evidence type="ECO:0000256" key="3">
    <source>
        <dbReference type="ARBA" id="ARBA00022553"/>
    </source>
</evidence>
<dbReference type="InterPro" id="IPR013763">
    <property type="entry name" value="Cyclin-like_dom"/>
</dbReference>
<accession>A0AAV8WKW5</accession>
<feature type="non-terminal residue" evidence="11">
    <location>
        <position position="1"/>
    </location>
</feature>
<protein>
    <recommendedName>
        <fullName evidence="10">Cyclin-like domain-containing protein</fullName>
    </recommendedName>
</protein>
<feature type="region of interest" description="Disordered" evidence="9">
    <location>
        <begin position="218"/>
        <end position="241"/>
    </location>
</feature>
<dbReference type="SMART" id="SM00385">
    <property type="entry name" value="CYCLIN"/>
    <property type="match status" value="1"/>
</dbReference>
<dbReference type="Gene3D" id="1.10.472.10">
    <property type="entry name" value="Cyclin-like"/>
    <property type="match status" value="2"/>
</dbReference>
<dbReference type="InterPro" id="IPR043198">
    <property type="entry name" value="Cyclin/Ssn8"/>
</dbReference>
<reference evidence="11" key="1">
    <citation type="journal article" date="2023" name="Insect Mol. Biol.">
        <title>Genome sequencing provides insights into the evolution of gene families encoding plant cell wall-degrading enzymes in longhorned beetles.</title>
        <authorList>
            <person name="Shin N.R."/>
            <person name="Okamura Y."/>
            <person name="Kirsch R."/>
            <person name="Pauchet Y."/>
        </authorList>
    </citation>
    <scope>NUCLEOTIDE SEQUENCE</scope>
    <source>
        <strain evidence="11">RBIC_L_NR</strain>
    </source>
</reference>
<evidence type="ECO:0000259" key="10">
    <source>
        <dbReference type="SMART" id="SM00385"/>
    </source>
</evidence>
<evidence type="ECO:0000256" key="8">
    <source>
        <dbReference type="RuleBase" id="RU000383"/>
    </source>
</evidence>
<comment type="caution">
    <text evidence="11">The sequence shown here is derived from an EMBL/GenBank/DDBJ whole genome shotgun (WGS) entry which is preliminary data.</text>
</comment>
<evidence type="ECO:0000313" key="12">
    <source>
        <dbReference type="Proteomes" id="UP001162156"/>
    </source>
</evidence>
<evidence type="ECO:0000256" key="1">
    <source>
        <dbReference type="ARBA" id="ARBA00004123"/>
    </source>
</evidence>
<dbReference type="GO" id="GO:0005634">
    <property type="term" value="C:nucleus"/>
    <property type="evidence" value="ECO:0007669"/>
    <property type="project" value="UniProtKB-SubCell"/>
</dbReference>
<feature type="domain" description="Cyclin-like" evidence="10">
    <location>
        <begin position="1"/>
        <end position="90"/>
    </location>
</feature>
<dbReference type="AlphaFoldDB" id="A0AAV8WKW5"/>
<dbReference type="FunFam" id="1.10.472.10:FF:000004">
    <property type="entry name" value="Cyclin T2"/>
    <property type="match status" value="1"/>
</dbReference>
<dbReference type="Pfam" id="PF21797">
    <property type="entry name" value="CycT2-like_C"/>
    <property type="match status" value="1"/>
</dbReference>
<keyword evidence="7" id="KW-0539">Nucleus</keyword>
<dbReference type="GO" id="GO:0006357">
    <property type="term" value="P:regulation of transcription by RNA polymerase II"/>
    <property type="evidence" value="ECO:0007669"/>
    <property type="project" value="InterPro"/>
</dbReference>
<evidence type="ECO:0000256" key="5">
    <source>
        <dbReference type="ARBA" id="ARBA00023127"/>
    </source>
</evidence>
<dbReference type="GO" id="GO:0016538">
    <property type="term" value="F:cyclin-dependent protein serine/threonine kinase regulator activity"/>
    <property type="evidence" value="ECO:0007669"/>
    <property type="project" value="InterPro"/>
</dbReference>
<dbReference type="InterPro" id="IPR036915">
    <property type="entry name" value="Cyclin-like_sf"/>
</dbReference>
<evidence type="ECO:0000256" key="4">
    <source>
        <dbReference type="ARBA" id="ARBA00023015"/>
    </source>
</evidence>
<keyword evidence="6" id="KW-0804">Transcription</keyword>
<evidence type="ECO:0000313" key="11">
    <source>
        <dbReference type="EMBL" id="KAJ8927013.1"/>
    </source>
</evidence>
<evidence type="ECO:0000256" key="2">
    <source>
        <dbReference type="ARBA" id="ARBA00008638"/>
    </source>
</evidence>
<dbReference type="Proteomes" id="UP001162156">
    <property type="component" value="Unassembled WGS sequence"/>
</dbReference>
<keyword evidence="4" id="KW-0805">Transcription regulation</keyword>
<dbReference type="InterPro" id="IPR006671">
    <property type="entry name" value="Cyclin_N"/>
</dbReference>
<dbReference type="Pfam" id="PF00134">
    <property type="entry name" value="Cyclin_N"/>
    <property type="match status" value="1"/>
</dbReference>
<organism evidence="11 12">
    <name type="scientific">Rhamnusium bicolor</name>
    <dbReference type="NCBI Taxonomy" id="1586634"/>
    <lineage>
        <taxon>Eukaryota</taxon>
        <taxon>Metazoa</taxon>
        <taxon>Ecdysozoa</taxon>
        <taxon>Arthropoda</taxon>
        <taxon>Hexapoda</taxon>
        <taxon>Insecta</taxon>
        <taxon>Pterygota</taxon>
        <taxon>Neoptera</taxon>
        <taxon>Endopterygota</taxon>
        <taxon>Coleoptera</taxon>
        <taxon>Polyphaga</taxon>
        <taxon>Cucujiformia</taxon>
        <taxon>Chrysomeloidea</taxon>
        <taxon>Cerambycidae</taxon>
        <taxon>Lepturinae</taxon>
        <taxon>Rhagiini</taxon>
        <taxon>Rhamnusium</taxon>
    </lineage>
</organism>
<gene>
    <name evidence="11" type="ORF">NQ314_020576</name>
</gene>
<keyword evidence="5 8" id="KW-0195">Cyclin</keyword>
<feature type="compositionally biased region" description="Basic and acidic residues" evidence="9">
    <location>
        <begin position="225"/>
        <end position="234"/>
    </location>
</feature>